<evidence type="ECO:0000313" key="2">
    <source>
        <dbReference type="EMBL" id="ESW35286.1"/>
    </source>
</evidence>
<name>V7D258_PHAVU</name>
<dbReference type="EMBL" id="CM002288">
    <property type="protein sequence ID" value="ESW35286.1"/>
    <property type="molecule type" value="Genomic_DNA"/>
</dbReference>
<keyword evidence="3" id="KW-1185">Reference proteome</keyword>
<dbReference type="Proteomes" id="UP000000226">
    <property type="component" value="Chromosome 1"/>
</dbReference>
<dbReference type="OrthoDB" id="549353at2759"/>
<dbReference type="AlphaFoldDB" id="V7D258"/>
<organism evidence="2 3">
    <name type="scientific">Phaseolus vulgaris</name>
    <name type="common">Kidney bean</name>
    <name type="synonym">French bean</name>
    <dbReference type="NCBI Taxonomy" id="3885"/>
    <lineage>
        <taxon>Eukaryota</taxon>
        <taxon>Viridiplantae</taxon>
        <taxon>Streptophyta</taxon>
        <taxon>Embryophyta</taxon>
        <taxon>Tracheophyta</taxon>
        <taxon>Spermatophyta</taxon>
        <taxon>Magnoliopsida</taxon>
        <taxon>eudicotyledons</taxon>
        <taxon>Gunneridae</taxon>
        <taxon>Pentapetalae</taxon>
        <taxon>rosids</taxon>
        <taxon>fabids</taxon>
        <taxon>Fabales</taxon>
        <taxon>Fabaceae</taxon>
        <taxon>Papilionoideae</taxon>
        <taxon>50 kb inversion clade</taxon>
        <taxon>NPAAA clade</taxon>
        <taxon>indigoferoid/millettioid clade</taxon>
        <taxon>Phaseoleae</taxon>
        <taxon>Phaseolus</taxon>
    </lineage>
</organism>
<keyword evidence="1" id="KW-0812">Transmembrane</keyword>
<gene>
    <name evidence="2" type="ORF">PHAVU_001G222400g</name>
</gene>
<proteinExistence type="predicted"/>
<reference evidence="3" key="1">
    <citation type="journal article" date="2014" name="Nat. Genet.">
        <title>A reference genome for common bean and genome-wide analysis of dual domestications.</title>
        <authorList>
            <person name="Schmutz J."/>
            <person name="McClean P.E."/>
            <person name="Mamidi S."/>
            <person name="Wu G.A."/>
            <person name="Cannon S.B."/>
            <person name="Grimwood J."/>
            <person name="Jenkins J."/>
            <person name="Shu S."/>
            <person name="Song Q."/>
            <person name="Chavarro C."/>
            <person name="Torres-Torres M."/>
            <person name="Geffroy V."/>
            <person name="Moghaddam S.M."/>
            <person name="Gao D."/>
            <person name="Abernathy B."/>
            <person name="Barry K."/>
            <person name="Blair M."/>
            <person name="Brick M.A."/>
            <person name="Chovatia M."/>
            <person name="Gepts P."/>
            <person name="Goodstein D.M."/>
            <person name="Gonzales M."/>
            <person name="Hellsten U."/>
            <person name="Hyten D.L."/>
            <person name="Jia G."/>
            <person name="Kelly J.D."/>
            <person name="Kudrna D."/>
            <person name="Lee R."/>
            <person name="Richard M.M."/>
            <person name="Miklas P.N."/>
            <person name="Osorno J.M."/>
            <person name="Rodrigues J."/>
            <person name="Thareau V."/>
            <person name="Urrea C.A."/>
            <person name="Wang M."/>
            <person name="Yu Y."/>
            <person name="Zhang M."/>
            <person name="Wing R.A."/>
            <person name="Cregan P.B."/>
            <person name="Rokhsar D.S."/>
            <person name="Jackson S.A."/>
        </authorList>
    </citation>
    <scope>NUCLEOTIDE SEQUENCE [LARGE SCALE GENOMIC DNA]</scope>
    <source>
        <strain evidence="3">cv. G19833</strain>
    </source>
</reference>
<sequence>MACYASQWICLGISVTSFVMSFYAIFIFLQIYYILPGGCLIRLNFGSIY</sequence>
<keyword evidence="1" id="KW-1133">Transmembrane helix</keyword>
<evidence type="ECO:0000256" key="1">
    <source>
        <dbReference type="SAM" id="Phobius"/>
    </source>
</evidence>
<evidence type="ECO:0000313" key="3">
    <source>
        <dbReference type="Proteomes" id="UP000000226"/>
    </source>
</evidence>
<feature type="transmembrane region" description="Helical" evidence="1">
    <location>
        <begin position="6"/>
        <end position="35"/>
    </location>
</feature>
<protein>
    <submittedName>
        <fullName evidence="2">Uncharacterized protein</fullName>
    </submittedName>
</protein>
<dbReference type="Gramene" id="ESW35286">
    <property type="protein sequence ID" value="ESW35286"/>
    <property type="gene ID" value="PHAVU_001G222400g"/>
</dbReference>
<accession>V7D258</accession>
<keyword evidence="1" id="KW-0472">Membrane</keyword>